<comment type="caution">
    <text evidence="4">The sequence shown here is derived from an EMBL/GenBank/DDBJ whole genome shotgun (WGS) entry which is preliminary data.</text>
</comment>
<evidence type="ECO:0000256" key="3">
    <source>
        <dbReference type="ARBA" id="ARBA00023002"/>
    </source>
</evidence>
<organism evidence="4 5">
    <name type="scientific">Protea cynaroides</name>
    <dbReference type="NCBI Taxonomy" id="273540"/>
    <lineage>
        <taxon>Eukaryota</taxon>
        <taxon>Viridiplantae</taxon>
        <taxon>Streptophyta</taxon>
        <taxon>Embryophyta</taxon>
        <taxon>Tracheophyta</taxon>
        <taxon>Spermatophyta</taxon>
        <taxon>Magnoliopsida</taxon>
        <taxon>Proteales</taxon>
        <taxon>Proteaceae</taxon>
        <taxon>Protea</taxon>
    </lineage>
</organism>
<keyword evidence="3" id="KW-0560">Oxidoreductase</keyword>
<dbReference type="GO" id="GO:0016491">
    <property type="term" value="F:oxidoreductase activity"/>
    <property type="evidence" value="ECO:0007669"/>
    <property type="project" value="UniProtKB-KW"/>
</dbReference>
<dbReference type="InterPro" id="IPR036291">
    <property type="entry name" value="NAD(P)-bd_dom_sf"/>
</dbReference>
<keyword evidence="5" id="KW-1185">Reference proteome</keyword>
<gene>
    <name evidence="4" type="ORF">NE237_010228</name>
</gene>
<evidence type="ECO:0000256" key="1">
    <source>
        <dbReference type="ARBA" id="ARBA00006484"/>
    </source>
</evidence>
<comment type="similarity">
    <text evidence="1">Belongs to the short-chain dehydrogenases/reductases (SDR) family.</text>
</comment>
<dbReference type="Gene3D" id="3.40.50.720">
    <property type="entry name" value="NAD(P)-binding Rossmann-like Domain"/>
    <property type="match status" value="1"/>
</dbReference>
<dbReference type="EMBL" id="JAMYWD010000002">
    <property type="protein sequence ID" value="KAJ4979448.1"/>
    <property type="molecule type" value="Genomic_DNA"/>
</dbReference>
<dbReference type="AlphaFoldDB" id="A0A9Q0KYX6"/>
<dbReference type="PANTHER" id="PTHR43490">
    <property type="entry name" value="(+)-NEOMENTHOL DEHYDROGENASE"/>
    <property type="match status" value="1"/>
</dbReference>
<reference evidence="4" key="1">
    <citation type="journal article" date="2023" name="Plant J.">
        <title>The genome of the king protea, Protea cynaroides.</title>
        <authorList>
            <person name="Chang J."/>
            <person name="Duong T.A."/>
            <person name="Schoeman C."/>
            <person name="Ma X."/>
            <person name="Roodt D."/>
            <person name="Barker N."/>
            <person name="Li Z."/>
            <person name="Van de Peer Y."/>
            <person name="Mizrachi E."/>
        </authorList>
    </citation>
    <scope>NUCLEOTIDE SEQUENCE</scope>
    <source>
        <tissue evidence="4">Young leaves</tissue>
    </source>
</reference>
<dbReference type="Pfam" id="PF00106">
    <property type="entry name" value="adh_short"/>
    <property type="match status" value="1"/>
</dbReference>
<protein>
    <submittedName>
        <fullName evidence="4">Uncharacterized protein</fullName>
    </submittedName>
</protein>
<proteinExistence type="inferred from homology"/>
<sequence length="140" mass="15933">MHRLVARFRFISFDFSYHPLISGTERLGDWQLLQEPIRGLDSRYELATTGVIVVLTARDEKKGFEAVEKLKWSGLSDVVFHQLDVKDTASVTSLVDFIKTQFGKLDILVNNAGIKGSDLDDDAYRVLIGCEWSCKFLLYN</sequence>
<dbReference type="GO" id="GO:0016020">
    <property type="term" value="C:membrane"/>
    <property type="evidence" value="ECO:0007669"/>
    <property type="project" value="TreeGrafter"/>
</dbReference>
<evidence type="ECO:0000256" key="2">
    <source>
        <dbReference type="ARBA" id="ARBA00022857"/>
    </source>
</evidence>
<evidence type="ECO:0000313" key="5">
    <source>
        <dbReference type="Proteomes" id="UP001141806"/>
    </source>
</evidence>
<name>A0A9Q0KYX6_9MAGN</name>
<dbReference type="OrthoDB" id="7289984at2759"/>
<dbReference type="PANTHER" id="PTHR43490:SF98">
    <property type="entry name" value="OS02G0640600 PROTEIN"/>
    <property type="match status" value="1"/>
</dbReference>
<dbReference type="SUPFAM" id="SSF51735">
    <property type="entry name" value="NAD(P)-binding Rossmann-fold domains"/>
    <property type="match status" value="1"/>
</dbReference>
<keyword evidence="2" id="KW-0521">NADP</keyword>
<evidence type="ECO:0000313" key="4">
    <source>
        <dbReference type="EMBL" id="KAJ4979448.1"/>
    </source>
</evidence>
<dbReference type="InterPro" id="IPR002347">
    <property type="entry name" value="SDR_fam"/>
</dbReference>
<accession>A0A9Q0KYX6</accession>
<dbReference type="Proteomes" id="UP001141806">
    <property type="component" value="Unassembled WGS sequence"/>
</dbReference>